<evidence type="ECO:0000313" key="2">
    <source>
        <dbReference type="Proteomes" id="UP000628840"/>
    </source>
</evidence>
<reference evidence="1 2" key="1">
    <citation type="journal article" date="2019" name="Int. J. Syst. Evol. Microbiol.">
        <title>The Global Catalogue of Microorganisms (GCM) 10K type strain sequencing project: providing services to taxonomists for standard genome sequencing and annotation.</title>
        <authorList>
            <consortium name="The Broad Institute Genomics Platform"/>
            <consortium name="The Broad Institute Genome Sequencing Center for Infectious Disease"/>
            <person name="Wu L."/>
            <person name="Ma J."/>
        </authorList>
    </citation>
    <scope>NUCLEOTIDE SEQUENCE [LARGE SCALE GENOMIC DNA]</scope>
    <source>
        <strain evidence="1 2">JCM 19585</strain>
    </source>
</reference>
<comment type="caution">
    <text evidence="1">The sequence shown here is derived from an EMBL/GenBank/DDBJ whole genome shotgun (WGS) entry which is preliminary data.</text>
</comment>
<dbReference type="EMBL" id="BMPF01000005">
    <property type="protein sequence ID" value="GGL42410.1"/>
    <property type="molecule type" value="Genomic_DNA"/>
</dbReference>
<proteinExistence type="predicted"/>
<keyword evidence="2" id="KW-1185">Reference proteome</keyword>
<organism evidence="1 2">
    <name type="scientific">Halarchaeum grantii</name>
    <dbReference type="NCBI Taxonomy" id="1193105"/>
    <lineage>
        <taxon>Archaea</taxon>
        <taxon>Methanobacteriati</taxon>
        <taxon>Methanobacteriota</taxon>
        <taxon>Stenosarchaea group</taxon>
        <taxon>Halobacteria</taxon>
        <taxon>Halobacteriales</taxon>
        <taxon>Halobacteriaceae</taxon>
    </lineage>
</organism>
<dbReference type="SUPFAM" id="SSF89155">
    <property type="entry name" value="TorD-like"/>
    <property type="match status" value="1"/>
</dbReference>
<dbReference type="Proteomes" id="UP000628840">
    <property type="component" value="Unassembled WGS sequence"/>
</dbReference>
<dbReference type="Pfam" id="PF02613">
    <property type="entry name" value="Nitrate_red_del"/>
    <property type="match status" value="1"/>
</dbReference>
<dbReference type="InterPro" id="IPR036411">
    <property type="entry name" value="TorD-like_sf"/>
</dbReference>
<evidence type="ECO:0000313" key="1">
    <source>
        <dbReference type="EMBL" id="GGL42410.1"/>
    </source>
</evidence>
<protein>
    <recommendedName>
        <fullName evidence="3">DMSO reductase family type II enzyme chaperone</fullName>
    </recommendedName>
</protein>
<dbReference type="NCBIfam" id="TIGR03482">
    <property type="entry name" value="DMSO_red_II_cha"/>
    <property type="match status" value="1"/>
</dbReference>
<gene>
    <name evidence="1" type="ORF">GCM10009037_27430</name>
</gene>
<sequence>MTSTDATTTTDAADRIDPADLDADAAARGELYRLLARAFEHPDEPLHRDLRDGTFEVTCRRLLDRTALDVDVPELTTDEEYEALAARYNDLFAVGFAEYEDRTDGSLATSGPPVPLYEVEYRSDVSWGDVNVDLARAYDYYGLSVDEDARDNHDNLRLELAFAGYLARRAALDPDEGAAGARLDFLDRHLGVLAEGVADALDAEYDTGVYGTLGRFLDALVAADAAELGERRERGEVP</sequence>
<dbReference type="Gene3D" id="1.10.3480.10">
    <property type="entry name" value="TorD-like"/>
    <property type="match status" value="1"/>
</dbReference>
<dbReference type="InterPro" id="IPR017843">
    <property type="entry name" value="DMSO_Rdtase_II_chaperone"/>
</dbReference>
<dbReference type="OrthoDB" id="226594at2157"/>
<dbReference type="RefSeq" id="WP_188884248.1">
    <property type="nucleotide sequence ID" value="NZ_BMPF01000005.1"/>
</dbReference>
<dbReference type="AlphaFoldDB" id="A0A830FCV5"/>
<name>A0A830FCV5_9EURY</name>
<dbReference type="InterPro" id="IPR020945">
    <property type="entry name" value="DMSO/NO3_reduct_chaperone"/>
</dbReference>
<accession>A0A830FCV5</accession>
<evidence type="ECO:0008006" key="3">
    <source>
        <dbReference type="Google" id="ProtNLM"/>
    </source>
</evidence>